<sequence length="41" mass="4538">MDSMLSGRYGTIRFDCAPTRPGKIEPFRTTKKAAEAAFSKT</sequence>
<protein>
    <submittedName>
        <fullName evidence="1">Uncharacterized protein</fullName>
    </submittedName>
</protein>
<reference evidence="1" key="1">
    <citation type="submission" date="2022-03" db="EMBL/GenBank/DDBJ databases">
        <authorList>
            <person name="Brunel B."/>
        </authorList>
    </citation>
    <scope>NUCLEOTIDE SEQUENCE</scope>
    <source>
        <strain evidence="1">STM4922sample</strain>
    </source>
</reference>
<comment type="caution">
    <text evidence="1">The sequence shown here is derived from an EMBL/GenBank/DDBJ whole genome shotgun (WGS) entry which is preliminary data.</text>
</comment>
<dbReference type="EMBL" id="CAKXZS010000056">
    <property type="protein sequence ID" value="CAH2406973.1"/>
    <property type="molecule type" value="Genomic_DNA"/>
</dbReference>
<evidence type="ECO:0000313" key="1">
    <source>
        <dbReference type="EMBL" id="CAH2406973.1"/>
    </source>
</evidence>
<name>A0ABM9EDX5_9HYPH</name>
<evidence type="ECO:0000313" key="2">
    <source>
        <dbReference type="Proteomes" id="UP001152604"/>
    </source>
</evidence>
<organism evidence="1 2">
    <name type="scientific">Mesorhizobium ventifaucium</name>
    <dbReference type="NCBI Taxonomy" id="666020"/>
    <lineage>
        <taxon>Bacteria</taxon>
        <taxon>Pseudomonadati</taxon>
        <taxon>Pseudomonadota</taxon>
        <taxon>Alphaproteobacteria</taxon>
        <taxon>Hyphomicrobiales</taxon>
        <taxon>Phyllobacteriaceae</taxon>
        <taxon>Mesorhizobium</taxon>
    </lineage>
</organism>
<gene>
    <name evidence="1" type="ORF">MES4922_60029</name>
</gene>
<accession>A0ABM9EDX5</accession>
<keyword evidence="2" id="KW-1185">Reference proteome</keyword>
<dbReference type="Proteomes" id="UP001152604">
    <property type="component" value="Unassembled WGS sequence"/>
</dbReference>
<proteinExistence type="predicted"/>